<reference evidence="5" key="1">
    <citation type="submission" date="2022-03" db="EMBL/GenBank/DDBJ databases">
        <authorList>
            <person name="Tunstrom K."/>
        </authorList>
    </citation>
    <scope>NUCLEOTIDE SEQUENCE</scope>
</reference>
<comment type="subcellular location">
    <subcellularLocation>
        <location evidence="1">Nucleus</location>
    </subcellularLocation>
</comment>
<evidence type="ECO:0000313" key="5">
    <source>
        <dbReference type="EMBL" id="CAH2090252.1"/>
    </source>
</evidence>
<dbReference type="InterPro" id="IPR006578">
    <property type="entry name" value="MADF-dom"/>
</dbReference>
<dbReference type="EMBL" id="CAKOGL010000009">
    <property type="protein sequence ID" value="CAH2090252.1"/>
    <property type="molecule type" value="Genomic_DNA"/>
</dbReference>
<name>A0AAU9TVF1_EUPED</name>
<protein>
    <recommendedName>
        <fullName evidence="7">MADF domain-containing protein</fullName>
    </recommendedName>
</protein>
<evidence type="ECO:0000259" key="3">
    <source>
        <dbReference type="PROSITE" id="PS51029"/>
    </source>
</evidence>
<organism evidence="5 6">
    <name type="scientific">Euphydryas editha</name>
    <name type="common">Edith's checkerspot</name>
    <dbReference type="NCBI Taxonomy" id="104508"/>
    <lineage>
        <taxon>Eukaryota</taxon>
        <taxon>Metazoa</taxon>
        <taxon>Ecdysozoa</taxon>
        <taxon>Arthropoda</taxon>
        <taxon>Hexapoda</taxon>
        <taxon>Insecta</taxon>
        <taxon>Pterygota</taxon>
        <taxon>Neoptera</taxon>
        <taxon>Endopterygota</taxon>
        <taxon>Lepidoptera</taxon>
        <taxon>Glossata</taxon>
        <taxon>Ditrysia</taxon>
        <taxon>Papilionoidea</taxon>
        <taxon>Nymphalidae</taxon>
        <taxon>Nymphalinae</taxon>
        <taxon>Euphydryas</taxon>
    </lineage>
</organism>
<evidence type="ECO:0000313" key="6">
    <source>
        <dbReference type="Proteomes" id="UP001153954"/>
    </source>
</evidence>
<dbReference type="PROSITE" id="PS51031">
    <property type="entry name" value="BESS"/>
    <property type="match status" value="1"/>
</dbReference>
<dbReference type="AlphaFoldDB" id="A0AAU9TVF1"/>
<keyword evidence="1" id="KW-0539">Nucleus</keyword>
<dbReference type="Proteomes" id="UP001153954">
    <property type="component" value="Unassembled WGS sequence"/>
</dbReference>
<keyword evidence="6" id="KW-1185">Reference proteome</keyword>
<dbReference type="PROSITE" id="PS51029">
    <property type="entry name" value="MADF"/>
    <property type="match status" value="1"/>
</dbReference>
<dbReference type="PANTHER" id="PTHR12243">
    <property type="entry name" value="MADF DOMAIN TRANSCRIPTION FACTOR"/>
    <property type="match status" value="1"/>
</dbReference>
<feature type="region of interest" description="Disordered" evidence="2">
    <location>
        <begin position="150"/>
        <end position="175"/>
    </location>
</feature>
<sequence length="242" mass="28719">MNFKYDLITLFELIEARPCLWNKSSEEFKNKSLREKSWQEIFSCLDDTYEEQSREEKKKTGLIIMSKWANIRDAFMRSLKTKNGQVKKKYLYSEYLQFLLGCQEHSDMENSIICADDESSIELNERESQSNFHIIDFVDTNSINDIRKTKRSKSDFNDTEKEPLDHLKRKDTESMSSNNENFFTSFLPYIYDMTESEKLELHMDILKSIKDIKQSRTQSRHHTHSLTTNQCTSTFHIKPDVT</sequence>
<dbReference type="GO" id="GO:0006357">
    <property type="term" value="P:regulation of transcription by RNA polymerase II"/>
    <property type="evidence" value="ECO:0007669"/>
    <property type="project" value="TreeGrafter"/>
</dbReference>
<dbReference type="SMART" id="SM00595">
    <property type="entry name" value="MADF"/>
    <property type="match status" value="1"/>
</dbReference>
<evidence type="ECO:0008006" key="7">
    <source>
        <dbReference type="Google" id="ProtNLM"/>
    </source>
</evidence>
<feature type="domain" description="BESS" evidence="4">
    <location>
        <begin position="176"/>
        <end position="215"/>
    </location>
</feature>
<feature type="compositionally biased region" description="Basic and acidic residues" evidence="2">
    <location>
        <begin position="152"/>
        <end position="173"/>
    </location>
</feature>
<comment type="caution">
    <text evidence="5">The sequence shown here is derived from an EMBL/GenBank/DDBJ whole genome shotgun (WGS) entry which is preliminary data.</text>
</comment>
<dbReference type="Pfam" id="PF10545">
    <property type="entry name" value="MADF_DNA_bdg"/>
    <property type="match status" value="1"/>
</dbReference>
<gene>
    <name evidence="5" type="ORF">EEDITHA_LOCUS6227</name>
</gene>
<dbReference type="InterPro" id="IPR039353">
    <property type="entry name" value="TF_Adf1"/>
</dbReference>
<proteinExistence type="predicted"/>
<dbReference type="PANTHER" id="PTHR12243:SF67">
    <property type="entry name" value="COREPRESSOR OF PANGOLIN, ISOFORM A-RELATED"/>
    <property type="match status" value="1"/>
</dbReference>
<accession>A0AAU9TVF1</accession>
<evidence type="ECO:0000256" key="2">
    <source>
        <dbReference type="SAM" id="MobiDB-lite"/>
    </source>
</evidence>
<feature type="domain" description="MADF" evidence="3">
    <location>
        <begin position="9"/>
        <end position="104"/>
    </location>
</feature>
<dbReference type="GO" id="GO:0005667">
    <property type="term" value="C:transcription regulator complex"/>
    <property type="evidence" value="ECO:0007669"/>
    <property type="project" value="TreeGrafter"/>
</dbReference>
<dbReference type="GO" id="GO:0003677">
    <property type="term" value="F:DNA binding"/>
    <property type="evidence" value="ECO:0007669"/>
    <property type="project" value="InterPro"/>
</dbReference>
<dbReference type="InterPro" id="IPR004210">
    <property type="entry name" value="BESS_motif"/>
</dbReference>
<evidence type="ECO:0000256" key="1">
    <source>
        <dbReference type="PROSITE-ProRule" id="PRU00371"/>
    </source>
</evidence>
<dbReference type="GO" id="GO:0005634">
    <property type="term" value="C:nucleus"/>
    <property type="evidence" value="ECO:0007669"/>
    <property type="project" value="UniProtKB-SubCell"/>
</dbReference>
<evidence type="ECO:0000259" key="4">
    <source>
        <dbReference type="PROSITE" id="PS51031"/>
    </source>
</evidence>